<dbReference type="AlphaFoldDB" id="A0AA96WQS0"/>
<comment type="similarity">
    <text evidence="1">Belongs to the peptidase C56 family.</text>
</comment>
<dbReference type="NCBIfam" id="TIGR01382">
    <property type="entry name" value="PfpI"/>
    <property type="match status" value="1"/>
</dbReference>
<sequence>MTDLTNLRVAVLATDGFEETELTEPMRALRDAKAQVDVISNKPGQIQAFRHHDKSITVNVDRSLDQVQPNEYDAVLLPGGALNTDTLRAEPQVKSFLQQMQQAGKPFAVICHAPWLLVSADLVKGRTLTSYYTIQDDIRNAGGNWIDRDVIVDRNWVTSRQPDDIPAFNQEMLNLFAQMAPAASGSRSAVKR</sequence>
<name>A0AA96WQS0_9CYAN</name>
<evidence type="ECO:0000259" key="2">
    <source>
        <dbReference type="Pfam" id="PF01965"/>
    </source>
</evidence>
<dbReference type="PANTHER" id="PTHR42733">
    <property type="entry name" value="DJ-1 PROTEIN"/>
    <property type="match status" value="1"/>
</dbReference>
<dbReference type="EMBL" id="CP053587">
    <property type="protein sequence ID" value="WNZ27341.1"/>
    <property type="molecule type" value="Genomic_DNA"/>
</dbReference>
<evidence type="ECO:0000256" key="1">
    <source>
        <dbReference type="ARBA" id="ARBA00008542"/>
    </source>
</evidence>
<dbReference type="InterPro" id="IPR029062">
    <property type="entry name" value="Class_I_gatase-like"/>
</dbReference>
<dbReference type="PROSITE" id="PS51276">
    <property type="entry name" value="PEPTIDASE_C56_PFPI"/>
    <property type="match status" value="1"/>
</dbReference>
<dbReference type="RefSeq" id="WP_316437003.1">
    <property type="nucleotide sequence ID" value="NZ_CP053587.1"/>
</dbReference>
<dbReference type="Pfam" id="PF01965">
    <property type="entry name" value="DJ-1_PfpI"/>
    <property type="match status" value="1"/>
</dbReference>
<accession>A0AA96WQS0</accession>
<dbReference type="SUPFAM" id="SSF52317">
    <property type="entry name" value="Class I glutamine amidotransferase-like"/>
    <property type="match status" value="1"/>
</dbReference>
<dbReference type="PANTHER" id="PTHR42733:SF12">
    <property type="entry name" value="PROTEINASE"/>
    <property type="match status" value="1"/>
</dbReference>
<evidence type="ECO:0000313" key="3">
    <source>
        <dbReference type="EMBL" id="WNZ27341.1"/>
    </source>
</evidence>
<organism evidence="3">
    <name type="scientific">Leptolyngbya sp. NK1-12</name>
    <dbReference type="NCBI Taxonomy" id="2547451"/>
    <lineage>
        <taxon>Bacteria</taxon>
        <taxon>Bacillati</taxon>
        <taxon>Cyanobacteriota</taxon>
        <taxon>Cyanophyceae</taxon>
        <taxon>Leptolyngbyales</taxon>
        <taxon>Leptolyngbyaceae</taxon>
        <taxon>Leptolyngbya group</taxon>
        <taxon>Leptolyngbya</taxon>
    </lineage>
</organism>
<dbReference type="InterPro" id="IPR002818">
    <property type="entry name" value="DJ-1/PfpI"/>
</dbReference>
<keyword evidence="3" id="KW-0315">Glutamine amidotransferase</keyword>
<dbReference type="Gene3D" id="3.40.50.880">
    <property type="match status" value="1"/>
</dbReference>
<feature type="domain" description="DJ-1/PfpI" evidence="2">
    <location>
        <begin position="8"/>
        <end position="174"/>
    </location>
</feature>
<gene>
    <name evidence="3" type="ORF">HJG54_31130</name>
</gene>
<proteinExistence type="inferred from homology"/>
<dbReference type="CDD" id="cd03134">
    <property type="entry name" value="GATase1_PfpI_like"/>
    <property type="match status" value="1"/>
</dbReference>
<reference evidence="3" key="1">
    <citation type="submission" date="2020-05" db="EMBL/GenBank/DDBJ databases">
        <authorList>
            <person name="Zhu T."/>
            <person name="Keshari N."/>
            <person name="Lu X."/>
        </authorList>
    </citation>
    <scope>NUCLEOTIDE SEQUENCE</scope>
    <source>
        <strain evidence="3">NK1-12</strain>
    </source>
</reference>
<dbReference type="InterPro" id="IPR006286">
    <property type="entry name" value="C56_PfpI-like"/>
</dbReference>
<protein>
    <submittedName>
        <fullName evidence="3">Type 1 glutamine amidotransferase</fullName>
    </submittedName>
</protein>